<reference evidence="5 6" key="1">
    <citation type="submission" date="2019-02" db="EMBL/GenBank/DDBJ databases">
        <authorList>
            <person name="Khodamoradi S."/>
            <person name="Hahnke R.L."/>
            <person name="Kaempfer P."/>
            <person name="Schumann P."/>
            <person name="Rohde M."/>
            <person name="Steinert M."/>
            <person name="Luzhetskyy A."/>
            <person name="Wink J."/>
            <person name="Ruckert C."/>
        </authorList>
    </citation>
    <scope>NUCLEOTIDE SEQUENCE [LARGE SCALE GENOMIC DNA]</scope>
    <source>
        <strain evidence="5 6">M2</strain>
    </source>
</reference>
<dbReference type="Pfam" id="PF14257">
    <property type="entry name" value="DUF4349"/>
    <property type="match status" value="1"/>
</dbReference>
<evidence type="ECO:0000313" key="5">
    <source>
        <dbReference type="EMBL" id="QBI54698.1"/>
    </source>
</evidence>
<evidence type="ECO:0000256" key="2">
    <source>
        <dbReference type="SAM" id="MobiDB-lite"/>
    </source>
</evidence>
<dbReference type="Proteomes" id="UP000292235">
    <property type="component" value="Chromosome"/>
</dbReference>
<feature type="compositionally biased region" description="Low complexity" evidence="2">
    <location>
        <begin position="354"/>
        <end position="387"/>
    </location>
</feature>
<feature type="coiled-coil region" evidence="1">
    <location>
        <begin position="207"/>
        <end position="271"/>
    </location>
</feature>
<feature type="domain" description="DUF4349" evidence="4">
    <location>
        <begin position="128"/>
        <end position="338"/>
    </location>
</feature>
<keyword evidence="1" id="KW-0175">Coiled coil</keyword>
<feature type="compositionally biased region" description="Gly residues" evidence="2">
    <location>
        <begin position="78"/>
        <end position="116"/>
    </location>
</feature>
<evidence type="ECO:0000256" key="1">
    <source>
        <dbReference type="SAM" id="Coils"/>
    </source>
</evidence>
<keyword evidence="3" id="KW-0812">Transmembrane</keyword>
<dbReference type="EMBL" id="CP036455">
    <property type="protein sequence ID" value="QBI54698.1"/>
    <property type="molecule type" value="Genomic_DNA"/>
</dbReference>
<keyword evidence="3" id="KW-1133">Transmembrane helix</keyword>
<feature type="compositionally biased region" description="Low complexity" evidence="2">
    <location>
        <begin position="66"/>
        <end position="77"/>
    </location>
</feature>
<dbReference type="KEGG" id="strr:EKD16_14585"/>
<accession>A0A4P6Q264</accession>
<organism evidence="5 6">
    <name type="scientific">Streptomonospora litoralis</name>
    <dbReference type="NCBI Taxonomy" id="2498135"/>
    <lineage>
        <taxon>Bacteria</taxon>
        <taxon>Bacillati</taxon>
        <taxon>Actinomycetota</taxon>
        <taxon>Actinomycetes</taxon>
        <taxon>Streptosporangiales</taxon>
        <taxon>Nocardiopsidaceae</taxon>
        <taxon>Streptomonospora</taxon>
    </lineage>
</organism>
<feature type="compositionally biased region" description="Basic and acidic residues" evidence="2">
    <location>
        <begin position="1"/>
        <end position="10"/>
    </location>
</feature>
<feature type="region of interest" description="Disordered" evidence="2">
    <location>
        <begin position="61"/>
        <end position="119"/>
    </location>
</feature>
<keyword evidence="6" id="KW-1185">Reference proteome</keyword>
<dbReference type="InterPro" id="IPR025645">
    <property type="entry name" value="DUF4349"/>
</dbReference>
<feature type="transmembrane region" description="Helical" evidence="3">
    <location>
        <begin position="315"/>
        <end position="341"/>
    </location>
</feature>
<keyword evidence="3" id="KW-0472">Membrane</keyword>
<evidence type="ECO:0000256" key="3">
    <source>
        <dbReference type="SAM" id="Phobius"/>
    </source>
</evidence>
<feature type="region of interest" description="Disordered" evidence="2">
    <location>
        <begin position="1"/>
        <end position="37"/>
    </location>
</feature>
<name>A0A4P6Q264_9ACTN</name>
<feature type="region of interest" description="Disordered" evidence="2">
    <location>
        <begin position="347"/>
        <end position="427"/>
    </location>
</feature>
<dbReference type="AlphaFoldDB" id="A0A4P6Q264"/>
<proteinExistence type="predicted"/>
<feature type="compositionally biased region" description="Basic and acidic residues" evidence="2">
    <location>
        <begin position="414"/>
        <end position="427"/>
    </location>
</feature>
<sequence>MTKPQSERCNAHRGGGRRRGMFATPANAPRTPRRPRSAATATLLPFVLLVLLAALSGCAGGGTSSGGQSADAPAGESGVVGPGAGGGRSGEDGQGGQGVQGGRGNRAEGTGEGGDSAGLAADVPLAERDLVHTADMAVEVDGVQKAADAAADWTRSAGGYVAAEQVQTAEGSPPHASLTLHVPQDRYEDALEEFASLGSRSNLDRNVQDVTEQVADVDSRVESAEASLERLRDLLEEAESVEDVLAVERQISTRQEELEALQARQRSLAQQTTYGTVRLELAPPETYVEAPEDDGIGFLGGLQHGWQALVGAVEVLLVVVGWMLPFLLVAAVIGVPGWLAWRRRRRAAPDRAARQPVPAAVGATRGTANGAAGTAHEGAAEPAEATGKPQPPDAAPDESPGASAENSPGDDDAEPRSDKDDRPGTDC</sequence>
<gene>
    <name evidence="5" type="ORF">EKD16_14585</name>
</gene>
<protein>
    <recommendedName>
        <fullName evidence="4">DUF4349 domain-containing protein</fullName>
    </recommendedName>
</protein>
<evidence type="ECO:0000313" key="6">
    <source>
        <dbReference type="Proteomes" id="UP000292235"/>
    </source>
</evidence>
<evidence type="ECO:0000259" key="4">
    <source>
        <dbReference type="Pfam" id="PF14257"/>
    </source>
</evidence>